<dbReference type="Pfam" id="PF25372">
    <property type="entry name" value="DUF7885"/>
    <property type="match status" value="1"/>
</dbReference>
<dbReference type="SUPFAM" id="SSF52047">
    <property type="entry name" value="RNI-like"/>
    <property type="match status" value="1"/>
</dbReference>
<dbReference type="EMBL" id="CP097511">
    <property type="protein sequence ID" value="URE48876.1"/>
    <property type="molecule type" value="Genomic_DNA"/>
</dbReference>
<evidence type="ECO:0000313" key="3">
    <source>
        <dbReference type="Proteomes" id="UP001055439"/>
    </source>
</evidence>
<sequence length="517" mass="57740">MDGERGEERRPMDLRNWHHERRWRPYRADLHREVARLRAPGFARYRVEVRKDELDDPNWEAEADEEESTRPFSAAMATIKKRVESRKSNPAGDVLGWTPSSRQRLRRAPPLLHLCLMSLVKHGEEIESLEGIPDDLKHKIVSLLCSNRKMNSRILRTYLNGSTTEIHLTDCSWASEDVIQDAFTSCNINHLRLVQLDLSGRCMPDYVLQTVLDKSQYSFPSLVTLSLKGAYRLTDNVLSVLASSAPSLKSINLGKCSLITSCGIISLAEKLNLAELYIDNCQKIDVMQILPALETMEHLEVLSVAGASTVCDTFISRLMHACGYNMRELIVADCQKLTTKSVRAIGANCPNLCLLDLQRLNQLNDLALKYLANGCRSMTTLKLRQNLFSDEAIAAFLEASGGSLIELSLNSIAKVEHQTAIAVAYACHSNLQNLDLSFCRQLTDEALGFIVDNCSRLSILKLFGCSQVTEQFLEGHSNSQVRVIGLTGSILDEMEMSKVVTAVSKEKSLCLSVILIP</sequence>
<dbReference type="PANTHER" id="PTHR13318">
    <property type="entry name" value="PARTNER OF PAIRED, ISOFORM B-RELATED"/>
    <property type="match status" value="1"/>
</dbReference>
<dbReference type="AlphaFoldDB" id="A0A9E7LCW4"/>
<name>A0A9E7LCW4_9LILI</name>
<dbReference type="GO" id="GO:0031146">
    <property type="term" value="P:SCF-dependent proteasomal ubiquitin-dependent protein catabolic process"/>
    <property type="evidence" value="ECO:0007669"/>
    <property type="project" value="TreeGrafter"/>
</dbReference>
<dbReference type="Proteomes" id="UP001055439">
    <property type="component" value="Chromosome 9"/>
</dbReference>
<dbReference type="GO" id="GO:0019005">
    <property type="term" value="C:SCF ubiquitin ligase complex"/>
    <property type="evidence" value="ECO:0007669"/>
    <property type="project" value="TreeGrafter"/>
</dbReference>
<reference evidence="2" key="1">
    <citation type="submission" date="2022-05" db="EMBL/GenBank/DDBJ databases">
        <title>The Musa troglodytarum L. genome provides insights into the mechanism of non-climacteric behaviour and enrichment of carotenoids.</title>
        <authorList>
            <person name="Wang J."/>
        </authorList>
    </citation>
    <scope>NUCLEOTIDE SEQUENCE</scope>
    <source>
        <tissue evidence="2">Leaf</tissue>
    </source>
</reference>
<proteinExistence type="predicted"/>
<dbReference type="Gene3D" id="3.80.10.10">
    <property type="entry name" value="Ribonuclease Inhibitor"/>
    <property type="match status" value="3"/>
</dbReference>
<keyword evidence="3" id="KW-1185">Reference proteome</keyword>
<dbReference type="OrthoDB" id="10257471at2759"/>
<evidence type="ECO:0000259" key="1">
    <source>
        <dbReference type="Pfam" id="PF25372"/>
    </source>
</evidence>
<organism evidence="2 3">
    <name type="scientific">Musa troglodytarum</name>
    <name type="common">fe'i banana</name>
    <dbReference type="NCBI Taxonomy" id="320322"/>
    <lineage>
        <taxon>Eukaryota</taxon>
        <taxon>Viridiplantae</taxon>
        <taxon>Streptophyta</taxon>
        <taxon>Embryophyta</taxon>
        <taxon>Tracheophyta</taxon>
        <taxon>Spermatophyta</taxon>
        <taxon>Magnoliopsida</taxon>
        <taxon>Liliopsida</taxon>
        <taxon>Zingiberales</taxon>
        <taxon>Musaceae</taxon>
        <taxon>Musa</taxon>
    </lineage>
</organism>
<gene>
    <name evidence="2" type="ORF">MUK42_25164</name>
</gene>
<dbReference type="InterPro" id="IPR032675">
    <property type="entry name" value="LRR_dom_sf"/>
</dbReference>
<feature type="domain" description="F-box/LRR-repeat protein 15-like leucin rich repeat" evidence="1">
    <location>
        <begin position="225"/>
        <end position="395"/>
    </location>
</feature>
<protein>
    <submittedName>
        <fullName evidence="2">Transcription initiation factor</fullName>
    </submittedName>
</protein>
<dbReference type="InterPro" id="IPR057207">
    <property type="entry name" value="FBXL15_LRR"/>
</dbReference>
<dbReference type="EMBL" id="CP097511">
    <property type="protein sequence ID" value="URE48865.1"/>
    <property type="molecule type" value="Genomic_DNA"/>
</dbReference>
<dbReference type="InterPro" id="IPR006553">
    <property type="entry name" value="Leu-rich_rpt_Cys-con_subtyp"/>
</dbReference>
<accession>A0A9E7LCW4</accession>
<dbReference type="PANTHER" id="PTHR13318:SF101">
    <property type="entry name" value="F-BOX_LRR PROTEIN"/>
    <property type="match status" value="1"/>
</dbReference>
<dbReference type="SMART" id="SM00367">
    <property type="entry name" value="LRR_CC"/>
    <property type="match status" value="5"/>
</dbReference>
<evidence type="ECO:0000313" key="2">
    <source>
        <dbReference type="EMBL" id="URE48876.1"/>
    </source>
</evidence>